<evidence type="ECO:0000313" key="2">
    <source>
        <dbReference type="EMBL" id="ONH68192.1"/>
    </source>
</evidence>
<proteinExistence type="inferred from homology"/>
<evidence type="ECO:0000256" key="1">
    <source>
        <dbReference type="ARBA" id="ARBA00038414"/>
    </source>
</evidence>
<name>A0A1V2L8G5_CYBFA</name>
<dbReference type="VEuPathDB" id="FungiDB:BON22_2070"/>
<dbReference type="STRING" id="36022.A0A1V2L8G5"/>
<dbReference type="GO" id="GO:0047661">
    <property type="term" value="F:amino-acid racemase activity"/>
    <property type="evidence" value="ECO:0007669"/>
    <property type="project" value="InterPro"/>
</dbReference>
<dbReference type="EMBL" id="MPUK01000003">
    <property type="protein sequence ID" value="ONH68192.1"/>
    <property type="molecule type" value="Genomic_DNA"/>
</dbReference>
<keyword evidence="3" id="KW-1185">Reference proteome</keyword>
<sequence length="229" mass="25119">MNMRIANQMKLLIINPNSSKSVTDNLEEILPVPPQSHLSFYTGPSDAPPEIDGPETSKKSCETCLRDIKEKELYKHYDGYLVCCYSDHPLIYELRKLTGKPILGIFQASVTYAMTRSPQKFGILTSTKSWEPILDEAVKAFFGGVDVPLFTGTVASNVNVLGLSDPENYKKLVKKANKVVDDGAKTILLGCAGLSGLEGKLMESIPGVMIVDSVKLGVELLYSLVRMES</sequence>
<comment type="similarity">
    <text evidence="1">Belongs to the HyuE racemase family.</text>
</comment>
<dbReference type="PANTHER" id="PTHR28047:SF5">
    <property type="entry name" value="PROTEIN DCG1"/>
    <property type="match status" value="1"/>
</dbReference>
<dbReference type="InterPro" id="IPR053714">
    <property type="entry name" value="Iso_Racemase_Enz_sf"/>
</dbReference>
<gene>
    <name evidence="2" type="ORF">BON22_2070</name>
</gene>
<evidence type="ECO:0000313" key="3">
    <source>
        <dbReference type="Proteomes" id="UP000189513"/>
    </source>
</evidence>
<dbReference type="Pfam" id="PF01177">
    <property type="entry name" value="Asp_Glu_race"/>
    <property type="match status" value="1"/>
</dbReference>
<organism evidence="2 3">
    <name type="scientific">Cyberlindnera fabianii</name>
    <name type="common">Yeast</name>
    <name type="synonym">Hansenula fabianii</name>
    <dbReference type="NCBI Taxonomy" id="36022"/>
    <lineage>
        <taxon>Eukaryota</taxon>
        <taxon>Fungi</taxon>
        <taxon>Dikarya</taxon>
        <taxon>Ascomycota</taxon>
        <taxon>Saccharomycotina</taxon>
        <taxon>Saccharomycetes</taxon>
        <taxon>Phaffomycetales</taxon>
        <taxon>Phaffomycetaceae</taxon>
        <taxon>Cyberlindnera</taxon>
    </lineage>
</organism>
<dbReference type="OMA" id="CAGMSGM"/>
<reference evidence="3" key="1">
    <citation type="journal article" date="2017" name="Genome Announc.">
        <title>Genome sequences of Cyberlindnera fabianii 65, Pichia kudriavzevii 129, and Saccharomyces cerevisiae 131 isolated from fermented masau fruits in Zimbabwe.</title>
        <authorList>
            <person name="van Rijswijck I.M.H."/>
            <person name="Derks M.F.L."/>
            <person name="Abee T."/>
            <person name="de Ridder D."/>
            <person name="Smid E.J."/>
        </authorList>
    </citation>
    <scope>NUCLEOTIDE SEQUENCE [LARGE SCALE GENOMIC DNA]</scope>
    <source>
        <strain evidence="3">65</strain>
    </source>
</reference>
<dbReference type="AlphaFoldDB" id="A0A1V2L8G5"/>
<accession>A0A1V2L8G5</accession>
<dbReference type="InterPro" id="IPR015942">
    <property type="entry name" value="Asp/Glu/hydantoin_racemase"/>
</dbReference>
<dbReference type="PANTHER" id="PTHR28047">
    <property type="entry name" value="PROTEIN DCG1"/>
    <property type="match status" value="1"/>
</dbReference>
<comment type="caution">
    <text evidence="2">The sequence shown here is derived from an EMBL/GenBank/DDBJ whole genome shotgun (WGS) entry which is preliminary data.</text>
</comment>
<dbReference type="InterPro" id="IPR052186">
    <property type="entry name" value="Hydantoin_racemase-like"/>
</dbReference>
<protein>
    <submittedName>
        <fullName evidence="2">Protein DCG1</fullName>
    </submittedName>
</protein>
<dbReference type="Gene3D" id="3.40.50.12500">
    <property type="match status" value="1"/>
</dbReference>
<dbReference type="Proteomes" id="UP000189513">
    <property type="component" value="Unassembled WGS sequence"/>
</dbReference>